<comment type="caution">
    <text evidence="2">The sequence shown here is derived from an EMBL/GenBank/DDBJ whole genome shotgun (WGS) entry which is preliminary data.</text>
</comment>
<organism evidence="2 3">
    <name type="scientific">Pleurodeles waltl</name>
    <name type="common">Iberian ribbed newt</name>
    <dbReference type="NCBI Taxonomy" id="8319"/>
    <lineage>
        <taxon>Eukaryota</taxon>
        <taxon>Metazoa</taxon>
        <taxon>Chordata</taxon>
        <taxon>Craniata</taxon>
        <taxon>Vertebrata</taxon>
        <taxon>Euteleostomi</taxon>
        <taxon>Amphibia</taxon>
        <taxon>Batrachia</taxon>
        <taxon>Caudata</taxon>
        <taxon>Salamandroidea</taxon>
        <taxon>Salamandridae</taxon>
        <taxon>Pleurodelinae</taxon>
        <taxon>Pleurodeles</taxon>
    </lineage>
</organism>
<feature type="region of interest" description="Disordered" evidence="1">
    <location>
        <begin position="42"/>
        <end position="66"/>
    </location>
</feature>
<name>A0AAV7PD20_PLEWA</name>
<dbReference type="AlphaFoldDB" id="A0AAV7PD20"/>
<evidence type="ECO:0000313" key="2">
    <source>
        <dbReference type="EMBL" id="KAJ1124729.1"/>
    </source>
</evidence>
<proteinExistence type="predicted"/>
<dbReference type="EMBL" id="JANPWB010000011">
    <property type="protein sequence ID" value="KAJ1124729.1"/>
    <property type="molecule type" value="Genomic_DNA"/>
</dbReference>
<evidence type="ECO:0000313" key="3">
    <source>
        <dbReference type="Proteomes" id="UP001066276"/>
    </source>
</evidence>
<evidence type="ECO:0000256" key="1">
    <source>
        <dbReference type="SAM" id="MobiDB-lite"/>
    </source>
</evidence>
<sequence length="214" mass="23190">MVSGESASFSPPQSSPIRVFLFWGARSVRSLKAAHSRALQYPPCRRALPKPSTAPQGPPGERLRAPGCDRAGVSGHPRLLTSSLAGSPRVWQGVRLCQGASSACGGRIIAVAGGPALLLPHLASVGNALERGRHFTSQRPQVKHAVLSWFPRQNFVGNSTFSDLPFSDVGFAERRHLWVLFIALTLSGPRLPSWRFVLSVQLHHLQATPPWNSQ</sequence>
<gene>
    <name evidence="2" type="ORF">NDU88_003178</name>
</gene>
<protein>
    <submittedName>
        <fullName evidence="2">Uncharacterized protein</fullName>
    </submittedName>
</protein>
<reference evidence="2" key="1">
    <citation type="journal article" date="2022" name="bioRxiv">
        <title>Sequencing and chromosome-scale assembly of the giantPleurodeles waltlgenome.</title>
        <authorList>
            <person name="Brown T."/>
            <person name="Elewa A."/>
            <person name="Iarovenko S."/>
            <person name="Subramanian E."/>
            <person name="Araus A.J."/>
            <person name="Petzold A."/>
            <person name="Susuki M."/>
            <person name="Suzuki K.-i.T."/>
            <person name="Hayashi T."/>
            <person name="Toyoda A."/>
            <person name="Oliveira C."/>
            <person name="Osipova E."/>
            <person name="Leigh N.D."/>
            <person name="Simon A."/>
            <person name="Yun M.H."/>
        </authorList>
    </citation>
    <scope>NUCLEOTIDE SEQUENCE</scope>
    <source>
        <strain evidence="2">20211129_DDA</strain>
        <tissue evidence="2">Liver</tissue>
    </source>
</reference>
<accession>A0AAV7PD20</accession>
<keyword evidence="3" id="KW-1185">Reference proteome</keyword>
<dbReference type="Proteomes" id="UP001066276">
    <property type="component" value="Chromosome 7"/>
</dbReference>